<dbReference type="SUPFAM" id="SSF53335">
    <property type="entry name" value="S-adenosyl-L-methionine-dependent methyltransferases"/>
    <property type="match status" value="1"/>
</dbReference>
<comment type="subcellular location">
    <subcellularLocation>
        <location evidence="1">Cytoplasm</location>
    </subcellularLocation>
</comment>
<dbReference type="InterPro" id="IPR036974">
    <property type="entry name" value="PUA_sf"/>
</dbReference>
<reference evidence="10 11" key="1">
    <citation type="submission" date="2023-08" db="EMBL/GenBank/DDBJ databases">
        <title>Functional and genomic diversity of the sorghum phyllosphere microbiome.</title>
        <authorList>
            <person name="Shade A."/>
        </authorList>
    </citation>
    <scope>NUCLEOTIDE SEQUENCE [LARGE SCALE GENOMIC DNA]</scope>
    <source>
        <strain evidence="10 11">SORGH_AS_0335</strain>
    </source>
</reference>
<dbReference type="GO" id="GO:0008168">
    <property type="term" value="F:methyltransferase activity"/>
    <property type="evidence" value="ECO:0007669"/>
    <property type="project" value="UniProtKB-KW"/>
</dbReference>
<keyword evidence="3 10" id="KW-0489">Methyltransferase</keyword>
<comment type="similarity">
    <text evidence="6">Belongs to the methyltransferase superfamily. RlmI family.</text>
</comment>
<feature type="region of interest" description="Disordered" evidence="7">
    <location>
        <begin position="1"/>
        <end position="21"/>
    </location>
</feature>
<name>A0ABU1ICE6_9BURK</name>
<evidence type="ECO:0000259" key="9">
    <source>
        <dbReference type="Pfam" id="PF17785"/>
    </source>
</evidence>
<dbReference type="PANTHER" id="PTHR42873:SF1">
    <property type="entry name" value="S-ADENOSYLMETHIONINE-DEPENDENT METHYLTRANSFERASE DOMAIN-CONTAINING PROTEIN"/>
    <property type="match status" value="1"/>
</dbReference>
<dbReference type="Pfam" id="PF10672">
    <property type="entry name" value="Methyltrans_SAM"/>
    <property type="match status" value="1"/>
</dbReference>
<dbReference type="PROSITE" id="PS50890">
    <property type="entry name" value="PUA"/>
    <property type="match status" value="1"/>
</dbReference>
<evidence type="ECO:0000313" key="10">
    <source>
        <dbReference type="EMBL" id="MDR6214238.1"/>
    </source>
</evidence>
<feature type="domain" description="S-adenosylmethionine-dependent methyltransferase" evidence="8">
    <location>
        <begin position="197"/>
        <end position="399"/>
    </location>
</feature>
<keyword evidence="5" id="KW-0949">S-adenosyl-L-methionine</keyword>
<keyword evidence="4 10" id="KW-0808">Transferase</keyword>
<dbReference type="Gene3D" id="3.40.50.150">
    <property type="entry name" value="Vaccinia Virus protein VP39"/>
    <property type="match status" value="1"/>
</dbReference>
<dbReference type="InterPro" id="IPR029063">
    <property type="entry name" value="SAM-dependent_MTases_sf"/>
</dbReference>
<evidence type="ECO:0000256" key="6">
    <source>
        <dbReference type="ARBA" id="ARBA00038091"/>
    </source>
</evidence>
<accession>A0ABU1ICE6</accession>
<evidence type="ECO:0000256" key="1">
    <source>
        <dbReference type="ARBA" id="ARBA00004496"/>
    </source>
</evidence>
<evidence type="ECO:0000256" key="7">
    <source>
        <dbReference type="SAM" id="MobiDB-lite"/>
    </source>
</evidence>
<dbReference type="Pfam" id="PF17785">
    <property type="entry name" value="PUA_3"/>
    <property type="match status" value="1"/>
</dbReference>
<evidence type="ECO:0000256" key="3">
    <source>
        <dbReference type="ARBA" id="ARBA00022603"/>
    </source>
</evidence>
<proteinExistence type="inferred from homology"/>
<evidence type="ECO:0000256" key="4">
    <source>
        <dbReference type="ARBA" id="ARBA00022679"/>
    </source>
</evidence>
<dbReference type="CDD" id="cd02440">
    <property type="entry name" value="AdoMet_MTases"/>
    <property type="match status" value="1"/>
</dbReference>
<dbReference type="EC" id="2.1.1.191" evidence="10"/>
<dbReference type="GO" id="GO:0032259">
    <property type="term" value="P:methylation"/>
    <property type="evidence" value="ECO:0007669"/>
    <property type="project" value="UniProtKB-KW"/>
</dbReference>
<feature type="domain" description="RlmI-like PUA" evidence="9">
    <location>
        <begin position="26"/>
        <end position="87"/>
    </location>
</feature>
<dbReference type="Gene3D" id="3.30.750.80">
    <property type="entry name" value="RNA methyltransferase domain (HRMD) like"/>
    <property type="match status" value="1"/>
</dbReference>
<dbReference type="Proteomes" id="UP001267710">
    <property type="component" value="Unassembled WGS sequence"/>
</dbReference>
<organism evidence="10 11">
    <name type="scientific">Paracidovorax wautersii</name>
    <dbReference type="NCBI Taxonomy" id="1177982"/>
    <lineage>
        <taxon>Bacteria</taxon>
        <taxon>Pseudomonadati</taxon>
        <taxon>Pseudomonadota</taxon>
        <taxon>Betaproteobacteria</taxon>
        <taxon>Burkholderiales</taxon>
        <taxon>Comamonadaceae</taxon>
        <taxon>Paracidovorax</taxon>
    </lineage>
</organism>
<dbReference type="CDD" id="cd11572">
    <property type="entry name" value="RlmI_M_like"/>
    <property type="match status" value="1"/>
</dbReference>
<feature type="compositionally biased region" description="Basic and acidic residues" evidence="7">
    <location>
        <begin position="1"/>
        <end position="18"/>
    </location>
</feature>
<dbReference type="SUPFAM" id="SSF88697">
    <property type="entry name" value="PUA domain-like"/>
    <property type="match status" value="1"/>
</dbReference>
<dbReference type="EMBL" id="JAVIZX010000001">
    <property type="protein sequence ID" value="MDR6214238.1"/>
    <property type="molecule type" value="Genomic_DNA"/>
</dbReference>
<evidence type="ECO:0000313" key="11">
    <source>
        <dbReference type="Proteomes" id="UP001267710"/>
    </source>
</evidence>
<dbReference type="InterPro" id="IPR041532">
    <property type="entry name" value="RlmI-like_PUA"/>
</dbReference>
<sequence>MSRHRTAPERKSAPHDQRQYAPMKTLRLRPGKERSLLRRHPWIFESAIAKGGGDSGETVRVESAEGRFLAWAAFSPNSRIRARAWSFDEAQRIDASFFIAACANAVSARARFAIDSDGVRLVHGESDGLPGLIVDRYGDTLVAQFTSAGTERWKNVIADALLQATGLTHLYERSDANVRQLEGLEPATGWLRGGGEGVPVELTIREHGWKLTLSIADGHKTGFYLDQRDSRQRFAETVRRLQSQRVLNCFCYTGGFSVAALAGGAGHVTSIDSSGPALERARAHVALNGFDAARADFLDADVNASLRQFLKEGRTFDAIVLDPPKFAPTAAHAERAARAYKDINRLALQLLEPGGVLFTFSCSGGISADLFHKIVAGAGADAHVDGYILERLSGAPDHPMTLQFPEGEYLKGLVVMRK</sequence>
<keyword evidence="11" id="KW-1185">Reference proteome</keyword>
<dbReference type="PANTHER" id="PTHR42873">
    <property type="entry name" value="RIBOSOMAL RNA LARGE SUBUNIT METHYLTRANSFERASE"/>
    <property type="match status" value="1"/>
</dbReference>
<dbReference type="CDD" id="cd21153">
    <property type="entry name" value="PUA_RlmI"/>
    <property type="match status" value="1"/>
</dbReference>
<gene>
    <name evidence="10" type="ORF">QE399_001927</name>
</gene>
<evidence type="ECO:0000256" key="2">
    <source>
        <dbReference type="ARBA" id="ARBA00022490"/>
    </source>
</evidence>
<protein>
    <submittedName>
        <fullName evidence="10">23S rRNA (Cytosine1962-C5)-methyltransferase</fullName>
        <ecNumber evidence="10">2.1.1.191</ecNumber>
    </submittedName>
</protein>
<dbReference type="InterPro" id="IPR019614">
    <property type="entry name" value="SAM-dep_methyl-trfase"/>
</dbReference>
<evidence type="ECO:0000256" key="5">
    <source>
        <dbReference type="ARBA" id="ARBA00022691"/>
    </source>
</evidence>
<dbReference type="InterPro" id="IPR015947">
    <property type="entry name" value="PUA-like_sf"/>
</dbReference>
<comment type="caution">
    <text evidence="10">The sequence shown here is derived from an EMBL/GenBank/DDBJ whole genome shotgun (WGS) entry which is preliminary data.</text>
</comment>
<evidence type="ECO:0000259" key="8">
    <source>
        <dbReference type="Pfam" id="PF10672"/>
    </source>
</evidence>
<dbReference type="Gene3D" id="2.30.130.10">
    <property type="entry name" value="PUA domain"/>
    <property type="match status" value="1"/>
</dbReference>
<keyword evidence="2" id="KW-0963">Cytoplasm</keyword>